<proteinExistence type="inferred from homology"/>
<dbReference type="PROSITE" id="PS00745">
    <property type="entry name" value="RF_PROK_I"/>
    <property type="match status" value="1"/>
</dbReference>
<evidence type="ECO:0000256" key="3">
    <source>
        <dbReference type="ARBA" id="ARBA00010835"/>
    </source>
</evidence>
<dbReference type="AlphaFoldDB" id="A0A1G5VC94"/>
<evidence type="ECO:0000256" key="7">
    <source>
        <dbReference type="ARBA" id="ARBA00050039"/>
    </source>
</evidence>
<dbReference type="GO" id="GO:0005829">
    <property type="term" value="C:cytosol"/>
    <property type="evidence" value="ECO:0007669"/>
    <property type="project" value="UniProtKB-ARBA"/>
</dbReference>
<name>A0A1G5VC94_9FIRM</name>
<keyword evidence="5 8" id="KW-0963">Cytoplasm</keyword>
<dbReference type="NCBIfam" id="NF001859">
    <property type="entry name" value="PRK00591.1"/>
    <property type="match status" value="1"/>
</dbReference>
<evidence type="ECO:0000259" key="10">
    <source>
        <dbReference type="PROSITE" id="PS00745"/>
    </source>
</evidence>
<dbReference type="HAMAP" id="MF_00093">
    <property type="entry name" value="Rel_fac_1"/>
    <property type="match status" value="1"/>
</dbReference>
<comment type="function">
    <text evidence="1 8">Peptide chain release factor 1 directs the termination of translation in response to the peptide chain termination codons UAG and UAA.</text>
</comment>
<dbReference type="InterPro" id="IPR000352">
    <property type="entry name" value="Pep_chain_release_fac_I"/>
</dbReference>
<comment type="PTM">
    <text evidence="8">Methylated by PrmC. Methylation increases the termination efficiency of RF1.</text>
</comment>
<dbReference type="InterPro" id="IPR050057">
    <property type="entry name" value="Prokaryotic/Mito_RF"/>
</dbReference>
<keyword evidence="12" id="KW-1185">Reference proteome</keyword>
<dbReference type="OrthoDB" id="9806673at2"/>
<sequence>MKTEKLEAMEARYLSIEDQLSDPSVIANQNKWRELSKEHAELSEIVSKFREYKKVMQQCQDARDILGDNTMKDLHDLAKEDLKTGEEEAERLEKEIHILLIPKDPNDNRNVILEIRAGTGGEEAALFAADLLKMYLKFAERRGWKASIADASETDLGGFKEVTCLIDGQNAYSLLKFESGVHRVQRVPVTESSGRVHTSAVTVAVLPEAQDVDVKIDMKDLRIDVYRSSGAGGQHINKTSSAIRITHLPTGTVVTCQNERDQRQNKEKAMQILRSRLYAEALRREEEKTAADRKGQVGSGDRSERIRTYNFPQGRVTDHRVHVTLYQLDDFLNGHIEPIIDRLIEADLAERMQKEE</sequence>
<protein>
    <recommendedName>
        <fullName evidence="7 8">Peptide chain release factor 1</fullName>
        <shortName evidence="8">RF-1</shortName>
    </recommendedName>
</protein>
<evidence type="ECO:0000256" key="4">
    <source>
        <dbReference type="ARBA" id="ARBA00022481"/>
    </source>
</evidence>
<comment type="subcellular location">
    <subcellularLocation>
        <location evidence="2 8">Cytoplasm</location>
    </subcellularLocation>
</comment>
<dbReference type="EMBL" id="FMXA01000006">
    <property type="protein sequence ID" value="SDA43493.1"/>
    <property type="molecule type" value="Genomic_DNA"/>
</dbReference>
<dbReference type="SUPFAM" id="SSF75620">
    <property type="entry name" value="Release factor"/>
    <property type="match status" value="1"/>
</dbReference>
<dbReference type="Pfam" id="PF00472">
    <property type="entry name" value="RF-1"/>
    <property type="match status" value="1"/>
</dbReference>
<organism evidence="11 12">
    <name type="scientific">Allisonella histaminiformans</name>
    <dbReference type="NCBI Taxonomy" id="209880"/>
    <lineage>
        <taxon>Bacteria</taxon>
        <taxon>Bacillati</taxon>
        <taxon>Bacillota</taxon>
        <taxon>Negativicutes</taxon>
        <taxon>Veillonellales</taxon>
        <taxon>Veillonellaceae</taxon>
        <taxon>Allisonella</taxon>
    </lineage>
</organism>
<evidence type="ECO:0000256" key="8">
    <source>
        <dbReference type="HAMAP-Rule" id="MF_00093"/>
    </source>
</evidence>
<feature type="modified residue" description="N5-methylglutamine" evidence="8">
    <location>
        <position position="234"/>
    </location>
</feature>
<evidence type="ECO:0000256" key="9">
    <source>
        <dbReference type="SAM" id="MobiDB-lite"/>
    </source>
</evidence>
<dbReference type="GeneID" id="87755576"/>
<dbReference type="FunFam" id="3.30.70.1660:FF:000002">
    <property type="entry name" value="Peptide chain release factor 1"/>
    <property type="match status" value="1"/>
</dbReference>
<accession>A0A1G5VC94</accession>
<keyword evidence="4 8" id="KW-0488">Methylation</keyword>
<dbReference type="Gene3D" id="6.10.140.1950">
    <property type="match status" value="1"/>
</dbReference>
<evidence type="ECO:0000256" key="2">
    <source>
        <dbReference type="ARBA" id="ARBA00004496"/>
    </source>
</evidence>
<feature type="domain" description="Prokaryotic-type class I peptide chain release factors" evidence="10">
    <location>
        <begin position="227"/>
        <end position="243"/>
    </location>
</feature>
<dbReference type="PANTHER" id="PTHR43804">
    <property type="entry name" value="LD18447P"/>
    <property type="match status" value="1"/>
</dbReference>
<evidence type="ECO:0000256" key="1">
    <source>
        <dbReference type="ARBA" id="ARBA00002986"/>
    </source>
</evidence>
<dbReference type="GO" id="GO:0016149">
    <property type="term" value="F:translation release factor activity, codon specific"/>
    <property type="evidence" value="ECO:0007669"/>
    <property type="project" value="UniProtKB-UniRule"/>
</dbReference>
<feature type="compositionally biased region" description="Basic and acidic residues" evidence="9">
    <location>
        <begin position="284"/>
        <end position="307"/>
    </location>
</feature>
<dbReference type="InterPro" id="IPR045853">
    <property type="entry name" value="Pep_chain_release_fac_I_sf"/>
</dbReference>
<dbReference type="STRING" id="209880.SAMN02910343_00535"/>
<reference evidence="11 12" key="1">
    <citation type="submission" date="2016-10" db="EMBL/GenBank/DDBJ databases">
        <authorList>
            <person name="de Groot N.N."/>
        </authorList>
    </citation>
    <scope>NUCLEOTIDE SEQUENCE [LARGE SCALE GENOMIC DNA]</scope>
    <source>
        <strain evidence="11 12">DSM 15230</strain>
    </source>
</reference>
<dbReference type="PANTHER" id="PTHR43804:SF7">
    <property type="entry name" value="LD18447P"/>
    <property type="match status" value="1"/>
</dbReference>
<dbReference type="InterPro" id="IPR005139">
    <property type="entry name" value="PCRF"/>
</dbReference>
<feature type="region of interest" description="Disordered" evidence="9">
    <location>
        <begin position="284"/>
        <end position="311"/>
    </location>
</feature>
<evidence type="ECO:0000256" key="5">
    <source>
        <dbReference type="ARBA" id="ARBA00022490"/>
    </source>
</evidence>
<dbReference type="NCBIfam" id="TIGR00019">
    <property type="entry name" value="prfA"/>
    <property type="match status" value="1"/>
</dbReference>
<dbReference type="Gene3D" id="3.30.160.20">
    <property type="match status" value="1"/>
</dbReference>
<dbReference type="FunFam" id="3.30.160.20:FF:000004">
    <property type="entry name" value="Peptide chain release factor 1"/>
    <property type="match status" value="1"/>
</dbReference>
<dbReference type="Proteomes" id="UP000199689">
    <property type="component" value="Unassembled WGS sequence"/>
</dbReference>
<dbReference type="FunFam" id="3.30.70.1660:FF:000004">
    <property type="entry name" value="Peptide chain release factor 1"/>
    <property type="match status" value="1"/>
</dbReference>
<comment type="similarity">
    <text evidence="3 8">Belongs to the prokaryotic/mitochondrial release factor family.</text>
</comment>
<dbReference type="Gene3D" id="3.30.70.1660">
    <property type="match status" value="2"/>
</dbReference>
<evidence type="ECO:0000313" key="12">
    <source>
        <dbReference type="Proteomes" id="UP000199689"/>
    </source>
</evidence>
<gene>
    <name evidence="8" type="primary">prfA</name>
    <name evidence="11" type="ORF">SAMN02910343_00535</name>
</gene>
<dbReference type="InterPro" id="IPR004373">
    <property type="entry name" value="RF-1"/>
</dbReference>
<dbReference type="SMART" id="SM00937">
    <property type="entry name" value="PCRF"/>
    <property type="match status" value="1"/>
</dbReference>
<dbReference type="RefSeq" id="WP_091363571.1">
    <property type="nucleotide sequence ID" value="NZ_CAUWGZ010000003.1"/>
</dbReference>
<evidence type="ECO:0000313" key="11">
    <source>
        <dbReference type="EMBL" id="SDA43493.1"/>
    </source>
</evidence>
<keyword evidence="6 8" id="KW-0648">Protein biosynthesis</keyword>
<dbReference type="Pfam" id="PF03462">
    <property type="entry name" value="PCRF"/>
    <property type="match status" value="1"/>
</dbReference>
<evidence type="ECO:0000256" key="6">
    <source>
        <dbReference type="ARBA" id="ARBA00022917"/>
    </source>
</evidence>